<dbReference type="InterPro" id="IPR005017">
    <property type="entry name" value="OMPP1/FadL/TodX"/>
</dbReference>
<dbReference type="OrthoDB" id="19849at2"/>
<dbReference type="PANTHER" id="PTHR35093">
    <property type="entry name" value="OUTER MEMBRANE PROTEIN NMB0088-RELATED"/>
    <property type="match status" value="1"/>
</dbReference>
<dbReference type="PATRIC" id="fig|1056511.3.peg.3644"/>
<proteinExistence type="inferred from homology"/>
<evidence type="ECO:0000256" key="6">
    <source>
        <dbReference type="ARBA" id="ARBA00023136"/>
    </source>
</evidence>
<evidence type="ECO:0000256" key="5">
    <source>
        <dbReference type="ARBA" id="ARBA00022729"/>
    </source>
</evidence>
<evidence type="ECO:0000256" key="7">
    <source>
        <dbReference type="ARBA" id="ARBA00023237"/>
    </source>
</evidence>
<comment type="caution">
    <text evidence="9">The sequence shown here is derived from an EMBL/GenBank/DDBJ whole genome shotgun (WGS) entry which is preliminary data.</text>
</comment>
<comment type="subcellular location">
    <subcellularLocation>
        <location evidence="1">Cell outer membrane</location>
        <topology evidence="1">Multi-pass membrane protein</topology>
    </subcellularLocation>
</comment>
<evidence type="ECO:0000256" key="3">
    <source>
        <dbReference type="ARBA" id="ARBA00022452"/>
    </source>
</evidence>
<dbReference type="AlphaFoldDB" id="L8JA17"/>
<dbReference type="Proteomes" id="UP000011134">
    <property type="component" value="Unassembled WGS sequence"/>
</dbReference>
<evidence type="ECO:0000256" key="8">
    <source>
        <dbReference type="SAM" id="SignalP"/>
    </source>
</evidence>
<protein>
    <submittedName>
        <fullName evidence="9">Membrane protein involved in aromatic hydrocarbon degradation</fullName>
    </submittedName>
</protein>
<evidence type="ECO:0000313" key="10">
    <source>
        <dbReference type="Proteomes" id="UP000011134"/>
    </source>
</evidence>
<feature type="signal peptide" evidence="8">
    <location>
        <begin position="1"/>
        <end position="18"/>
    </location>
</feature>
<dbReference type="PANTHER" id="PTHR35093:SF8">
    <property type="entry name" value="OUTER MEMBRANE PROTEIN NMB0088-RELATED"/>
    <property type="match status" value="1"/>
</dbReference>
<evidence type="ECO:0000256" key="2">
    <source>
        <dbReference type="ARBA" id="ARBA00008163"/>
    </source>
</evidence>
<comment type="similarity">
    <text evidence="2">Belongs to the OmpP1/FadL family.</text>
</comment>
<evidence type="ECO:0000313" key="9">
    <source>
        <dbReference type="EMBL" id="ELR64389.1"/>
    </source>
</evidence>
<gene>
    <name evidence="9" type="ORF">C942_02569</name>
</gene>
<dbReference type="Gene3D" id="2.40.160.60">
    <property type="entry name" value="Outer membrane protein transport protein (OMPP1/FadL/TodX)"/>
    <property type="match status" value="1"/>
</dbReference>
<dbReference type="RefSeq" id="WP_007468281.1">
    <property type="nucleotide sequence ID" value="NZ_AMZO01000028.1"/>
</dbReference>
<name>L8JA17_9GAMM</name>
<reference evidence="9 10" key="1">
    <citation type="submission" date="2012-12" db="EMBL/GenBank/DDBJ databases">
        <title>Genome Assembly of Photobacterium sp. AK15.</title>
        <authorList>
            <person name="Khatri I."/>
            <person name="Vaidya B."/>
            <person name="Srinivas T.N.R."/>
            <person name="Subramanian S."/>
            <person name="Pinnaka A."/>
        </authorList>
    </citation>
    <scope>NUCLEOTIDE SEQUENCE [LARGE SCALE GENOMIC DNA]</scope>
    <source>
        <strain evidence="9 10">AK15</strain>
    </source>
</reference>
<sequence>MRTLFLSMLLLLCVEVNAAAPAFSRLYAVADSAETVYHTPAGMTRLDANAFTLSGILIKYMGEFDIDESVTTISGGAPDSGDPILVPSLYYVHVVNDDWRAGISLNIPTGFGSSSGGSWAGRYYSTESSLILISTSPGVAYRVNEWLSLGGGLNINYTTSDITTAIANSDPDFSDGKLEVESDGLSVAVVLSSLIELSPTTRIGLNYHTESEADSEPDVKISGLGASSEAIERLEVAISDLEIASKIPAHFQFGIYHRLDNDWELTFDSIWMNFSEFGVTEISIVDNEIQAPDDLYEDFWALSAGLSFPLSAGMTGRVGALYAQSAIKDENRSFSFALDRIYGLGAGIQYEWQSGDIVDVNLNIFDTGNAPIDTGDDPVRGRIAGEYVDHYALGLELSYHWN</sequence>
<keyword evidence="6" id="KW-0472">Membrane</keyword>
<dbReference type="SUPFAM" id="SSF56935">
    <property type="entry name" value="Porins"/>
    <property type="match status" value="1"/>
</dbReference>
<keyword evidence="10" id="KW-1185">Reference proteome</keyword>
<dbReference type="Pfam" id="PF03349">
    <property type="entry name" value="Toluene_X"/>
    <property type="match status" value="1"/>
</dbReference>
<evidence type="ECO:0000256" key="1">
    <source>
        <dbReference type="ARBA" id="ARBA00004571"/>
    </source>
</evidence>
<keyword evidence="5 8" id="KW-0732">Signal</keyword>
<dbReference type="GO" id="GO:0015483">
    <property type="term" value="F:long-chain fatty acid transporting porin activity"/>
    <property type="evidence" value="ECO:0007669"/>
    <property type="project" value="TreeGrafter"/>
</dbReference>
<keyword evidence="3" id="KW-1134">Transmembrane beta strand</keyword>
<organism evidence="9 10">
    <name type="scientific">Photobacterium marinum</name>
    <dbReference type="NCBI Taxonomy" id="1056511"/>
    <lineage>
        <taxon>Bacteria</taxon>
        <taxon>Pseudomonadati</taxon>
        <taxon>Pseudomonadota</taxon>
        <taxon>Gammaproteobacteria</taxon>
        <taxon>Vibrionales</taxon>
        <taxon>Vibrionaceae</taxon>
        <taxon>Photobacterium</taxon>
    </lineage>
</organism>
<evidence type="ECO:0000256" key="4">
    <source>
        <dbReference type="ARBA" id="ARBA00022692"/>
    </source>
</evidence>
<keyword evidence="4" id="KW-0812">Transmembrane</keyword>
<keyword evidence="7" id="KW-0998">Cell outer membrane</keyword>
<feature type="chain" id="PRO_5003993465" evidence="8">
    <location>
        <begin position="19"/>
        <end position="402"/>
    </location>
</feature>
<accession>L8JA17</accession>
<dbReference type="EMBL" id="AMZO01000028">
    <property type="protein sequence ID" value="ELR64389.1"/>
    <property type="molecule type" value="Genomic_DNA"/>
</dbReference>
<dbReference type="GO" id="GO:0009279">
    <property type="term" value="C:cell outer membrane"/>
    <property type="evidence" value="ECO:0007669"/>
    <property type="project" value="UniProtKB-SubCell"/>
</dbReference>